<dbReference type="AlphaFoldDB" id="A0A0K2T8E5"/>
<feature type="region of interest" description="Disordered" evidence="1">
    <location>
        <begin position="341"/>
        <end position="361"/>
    </location>
</feature>
<dbReference type="PANTHER" id="PTHR34415">
    <property type="entry name" value="INTEGRASE CATALYTIC DOMAIN-CONTAINING PROTEIN"/>
    <property type="match status" value="1"/>
</dbReference>
<sequence>MSSPTSSSSVKDISDTRPLENGNVILRDVDVEEERRIEKFLQNGCNCSLGPLDPAGKKTPCFNWFSHEDVSYRRNQCLEMSAISPMSHKSYLYGHFAALDMEGQKIKFQIGGHRVCQVTFAFLLALGKSTVQRLYTHFLENGFTHQQHKLAGIPSNNPYNRNIDKRRENIKHFLENLVKEHGVLVPGKVSSHYDFPSHWNRNIVYKKYKEYCLEQGSDSCCSRPTFLRHWKSECPELGIVEQGSDSPEEKIRVKSGTSVVSCKGKKKSIKNEPNLPSTEFVNIPIPQHNDFDPLSNYSSSPSPSINLIETSPSSSPTNYVVEHTSSRLSIDLLEGSSCDFEDPSTPLDSKEGLPHKSSNKEFKSRGIKKRCFSCNGCNLHIKYLKNEIQKCGACLHCRKKHFKKSCKS</sequence>
<reference evidence="2" key="1">
    <citation type="submission" date="2014-05" db="EMBL/GenBank/DDBJ databases">
        <authorList>
            <person name="Chronopoulou M."/>
        </authorList>
    </citation>
    <scope>NUCLEOTIDE SEQUENCE</scope>
    <source>
        <tissue evidence="2">Whole organism</tissue>
    </source>
</reference>
<dbReference type="PANTHER" id="PTHR34415:SF1">
    <property type="entry name" value="INTEGRASE CATALYTIC DOMAIN-CONTAINING PROTEIN"/>
    <property type="match status" value="1"/>
</dbReference>
<evidence type="ECO:0000256" key="1">
    <source>
        <dbReference type="SAM" id="MobiDB-lite"/>
    </source>
</evidence>
<organism evidence="2">
    <name type="scientific">Lepeophtheirus salmonis</name>
    <name type="common">Salmon louse</name>
    <name type="synonym">Caligus salmonis</name>
    <dbReference type="NCBI Taxonomy" id="72036"/>
    <lineage>
        <taxon>Eukaryota</taxon>
        <taxon>Metazoa</taxon>
        <taxon>Ecdysozoa</taxon>
        <taxon>Arthropoda</taxon>
        <taxon>Crustacea</taxon>
        <taxon>Multicrustacea</taxon>
        <taxon>Hexanauplia</taxon>
        <taxon>Copepoda</taxon>
        <taxon>Siphonostomatoida</taxon>
        <taxon>Caligidae</taxon>
        <taxon>Lepeophtheirus</taxon>
    </lineage>
</organism>
<feature type="non-terminal residue" evidence="2">
    <location>
        <position position="408"/>
    </location>
</feature>
<evidence type="ECO:0000313" key="2">
    <source>
        <dbReference type="EMBL" id="CDW21751.1"/>
    </source>
</evidence>
<dbReference type="OrthoDB" id="6396189at2759"/>
<name>A0A0K2T8E5_LEPSM</name>
<feature type="compositionally biased region" description="Basic and acidic residues" evidence="1">
    <location>
        <begin position="348"/>
        <end position="361"/>
    </location>
</feature>
<accession>A0A0K2T8E5</accession>
<dbReference type="EMBL" id="HACA01004390">
    <property type="protein sequence ID" value="CDW21751.1"/>
    <property type="molecule type" value="Transcribed_RNA"/>
</dbReference>
<proteinExistence type="predicted"/>
<protein>
    <submittedName>
        <fullName evidence="2">Putative LOC101862793 [Aplysia californica]</fullName>
    </submittedName>
</protein>